<evidence type="ECO:0000313" key="9">
    <source>
        <dbReference type="EMBL" id="GIX61967.1"/>
    </source>
</evidence>
<comment type="subcellular location">
    <subcellularLocation>
        <location evidence="1">Nucleus</location>
    </subcellularLocation>
</comment>
<dbReference type="RefSeq" id="XP_067714038.1">
    <property type="nucleotide sequence ID" value="XM_067857937.1"/>
</dbReference>
<feature type="domain" description="FCP1 homology" evidence="8">
    <location>
        <begin position="249"/>
        <end position="447"/>
    </location>
</feature>
<evidence type="ECO:0000256" key="2">
    <source>
        <dbReference type="ARBA" id="ARBA00013081"/>
    </source>
</evidence>
<dbReference type="SMART" id="SM00577">
    <property type="entry name" value="CPDc"/>
    <property type="match status" value="1"/>
</dbReference>
<evidence type="ECO:0000256" key="6">
    <source>
        <dbReference type="ARBA" id="ARBA00048336"/>
    </source>
</evidence>
<keyword evidence="4" id="KW-0539">Nucleus</keyword>
<keyword evidence="3" id="KW-0378">Hydrolase</keyword>
<dbReference type="PROSITE" id="PS50969">
    <property type="entry name" value="FCP1"/>
    <property type="match status" value="1"/>
</dbReference>
<dbReference type="Gene3D" id="3.40.50.1000">
    <property type="entry name" value="HAD superfamily/HAD-like"/>
    <property type="match status" value="1"/>
</dbReference>
<feature type="compositionally biased region" description="Polar residues" evidence="7">
    <location>
        <begin position="94"/>
        <end position="109"/>
    </location>
</feature>
<dbReference type="Proteomes" id="UP001497744">
    <property type="component" value="Unassembled WGS sequence"/>
</dbReference>
<dbReference type="SUPFAM" id="SSF56784">
    <property type="entry name" value="HAD-like"/>
    <property type="match status" value="1"/>
</dbReference>
<gene>
    <name evidence="9" type="ORF">BcabD6B2_14020</name>
</gene>
<evidence type="ECO:0000256" key="4">
    <source>
        <dbReference type="ARBA" id="ARBA00023242"/>
    </source>
</evidence>
<feature type="region of interest" description="Disordered" evidence="7">
    <location>
        <begin position="191"/>
        <end position="218"/>
    </location>
</feature>
<keyword evidence="10" id="KW-1185">Reference proteome</keyword>
<organism evidence="9 10">
    <name type="scientific">Babesia caballi</name>
    <dbReference type="NCBI Taxonomy" id="5871"/>
    <lineage>
        <taxon>Eukaryota</taxon>
        <taxon>Sar</taxon>
        <taxon>Alveolata</taxon>
        <taxon>Apicomplexa</taxon>
        <taxon>Aconoidasida</taxon>
        <taxon>Piroplasmida</taxon>
        <taxon>Babesiidae</taxon>
        <taxon>Babesia</taxon>
    </lineage>
</organism>
<dbReference type="GeneID" id="94193450"/>
<feature type="compositionally biased region" description="Low complexity" evidence="7">
    <location>
        <begin position="533"/>
        <end position="544"/>
    </location>
</feature>
<proteinExistence type="predicted"/>
<comment type="catalytic activity">
    <reaction evidence="5">
        <text>O-phospho-L-seryl-[protein] + H2O = L-seryl-[protein] + phosphate</text>
        <dbReference type="Rhea" id="RHEA:20629"/>
        <dbReference type="Rhea" id="RHEA-COMP:9863"/>
        <dbReference type="Rhea" id="RHEA-COMP:11604"/>
        <dbReference type="ChEBI" id="CHEBI:15377"/>
        <dbReference type="ChEBI" id="CHEBI:29999"/>
        <dbReference type="ChEBI" id="CHEBI:43474"/>
        <dbReference type="ChEBI" id="CHEBI:83421"/>
        <dbReference type="EC" id="3.1.3.16"/>
    </reaction>
</comment>
<protein>
    <recommendedName>
        <fullName evidence="2">protein-serine/threonine phosphatase</fullName>
        <ecNumber evidence="2">3.1.3.16</ecNumber>
    </recommendedName>
</protein>
<evidence type="ECO:0000256" key="1">
    <source>
        <dbReference type="ARBA" id="ARBA00004123"/>
    </source>
</evidence>
<dbReference type="Pfam" id="PF03031">
    <property type="entry name" value="NIF"/>
    <property type="match status" value="1"/>
</dbReference>
<dbReference type="InterPro" id="IPR004274">
    <property type="entry name" value="FCP1_dom"/>
</dbReference>
<dbReference type="PANTHER" id="PTHR23081">
    <property type="entry name" value="RNA POLYMERASE II CTD PHOSPHATASE"/>
    <property type="match status" value="1"/>
</dbReference>
<comment type="catalytic activity">
    <reaction evidence="6">
        <text>O-phospho-L-threonyl-[protein] + H2O = L-threonyl-[protein] + phosphate</text>
        <dbReference type="Rhea" id="RHEA:47004"/>
        <dbReference type="Rhea" id="RHEA-COMP:11060"/>
        <dbReference type="Rhea" id="RHEA-COMP:11605"/>
        <dbReference type="ChEBI" id="CHEBI:15377"/>
        <dbReference type="ChEBI" id="CHEBI:30013"/>
        <dbReference type="ChEBI" id="CHEBI:43474"/>
        <dbReference type="ChEBI" id="CHEBI:61977"/>
        <dbReference type="EC" id="3.1.3.16"/>
    </reaction>
</comment>
<feature type="region of interest" description="Disordered" evidence="7">
    <location>
        <begin position="71"/>
        <end position="130"/>
    </location>
</feature>
<evidence type="ECO:0000259" key="8">
    <source>
        <dbReference type="PROSITE" id="PS50969"/>
    </source>
</evidence>
<dbReference type="EMBL" id="BPLF01000001">
    <property type="protein sequence ID" value="GIX61967.1"/>
    <property type="molecule type" value="Genomic_DNA"/>
</dbReference>
<comment type="caution">
    <text evidence="9">The sequence shown here is derived from an EMBL/GenBank/DDBJ whole genome shotgun (WGS) entry which is preliminary data.</text>
</comment>
<dbReference type="InterPro" id="IPR023214">
    <property type="entry name" value="HAD_sf"/>
</dbReference>
<name>A0AAV4LQA7_BABCB</name>
<dbReference type="InterPro" id="IPR039189">
    <property type="entry name" value="Fcp1"/>
</dbReference>
<dbReference type="CDD" id="cd07521">
    <property type="entry name" value="HAD_FCP1-like"/>
    <property type="match status" value="1"/>
</dbReference>
<evidence type="ECO:0000256" key="7">
    <source>
        <dbReference type="SAM" id="MobiDB-lite"/>
    </source>
</evidence>
<dbReference type="PANTHER" id="PTHR23081:SF36">
    <property type="entry name" value="RNA POLYMERASE II SUBUNIT A C-TERMINAL DOMAIN PHOSPHATASE"/>
    <property type="match status" value="1"/>
</dbReference>
<evidence type="ECO:0000256" key="5">
    <source>
        <dbReference type="ARBA" id="ARBA00047761"/>
    </source>
</evidence>
<evidence type="ECO:0000256" key="3">
    <source>
        <dbReference type="ARBA" id="ARBA00022801"/>
    </source>
</evidence>
<sequence length="1554" mass="171381">MNVHEPNAGDDEDDLEEWLESELVAGSDDDAITVPSHLALPSKIRWIASDGANVVENQVLATFSLVEYKATDDTSDGGDAALPKSPPPEEESVPTATTNGVDESSNEGSTPCEVPTSDAPREQSPQKGSAAQKPFFLRSTMHGKLRHAVPTDTVITEASTVLGRVDCQSCPHSVVIHGLCVDCCQVVEDAGPKRPREPAASTAKRPAQNGQMADSPGKVVPGFITNDNAVRVDARVSNEMELMELLRLLQKRKLCLVLDLDNTLIHSSCTKAPDDMDIPVIDMYGPSEGYKLQFDNERDTLRYEADLERSVLITRTLNEQNGRYFVNYYKLRPGVYEFLRRASELYELYLFTMGTRTHAHAALKILDPTGRLFGRRVFSRSESNNSFKSLCRIFPNYRNLLLILDDSEHIWVNAPGLIKVYPYYYFTDASLMRNRDMRNLGRIAAALQAHCNYSNYVWHSIIMEMWKENESRELVARDDEGFTIPTNLKLPGKRTATFKYNNLLIANERPASVLGASRAGESAGIHDKLPEVPSATTATAPTSTGEVVIPPDPSPKQAPPSASDTGSDDSVAPGGPADHSESDTPDSGLLQQQEPVGQGPIESATTNKSDAEAPPTTLSNQNAKSIDHKESGTSEVPAESPPKAAPQPEGGLMRKIRKIHVKDCDTQLACVTELLRKMHQEFFSLVDVSNLTLERLKHLLRENRLPDVGALLGKRREEILRGVVLAVNLADFRSPRTGEAVDFLSKSDIGAAARRFGVTPPSAGHAATHYLSNNVAAVTRRTEIKQVHCQWLEACMYTWRHVDEALFDPNTWRGPSVVHVRVEDARQRVRQRLRQNVVDHVELVLHAAAELLVQPALGLHERVAHEEQRLEVEHLLQVVHALLVRPLRVVVQGAVHLLRPHLDLLDALLQRADGLQVVRHVLPAVVEGVEGVGGDVERAAALQPHEVLLLVVARSRAVVKLHGVVGEHPVLVVGHRRGADAVDRPQVARRAGEVLAGRRGRLALPLRLGLALAQLDQRPQVAALLRVLLERLLDHAVVEVDAAQRLHEVRQLAVGHARHPQAAALLLIRAVERLLLVLGQVARHVLGHHEGVLRAVERVVGEGAPVRYQAARGAGVGEGVDGLPQRRRVKGPRPKLRLRLRAEGLDVVDAVQHLVRVGLHRVAPAQNVDQLLQVHAPRQAVVGAALRALLEDAVERVLRRARRAPLCAVYAGTLRRRRALHRLRPGRPGRRLLRPPGAEQLGVQHDVLPLDGHQVELRHEVHRRLRDEERSPQVLNHAVEQLLPLHEGHEVAVVEDGALHARVVMQMLLLEALLRRAAEARLRGHVRVLPRGFREQVARGVVPQHARRRDPAVTLALRHQLVLRQRFRAPVEERLLLRLAGEAKVLGARLLRQRGLRLCMRRRRFLAGTAGRRLARRRVLERRERVRSQRPVCDEVVRRHLVVLRQGSHEDRGEEEGALFPVALAGEVFCLLDSIVHVPGAPFLRQALEGQQGPAGAGPGCAAVYAASARPRPTHRARTIGLPCMCASDAGGPPGRGDLGPELHLPACWNGSKG</sequence>
<dbReference type="GO" id="GO:0008420">
    <property type="term" value="F:RNA polymerase II CTD heptapeptide repeat phosphatase activity"/>
    <property type="evidence" value="ECO:0007669"/>
    <property type="project" value="InterPro"/>
</dbReference>
<dbReference type="EC" id="3.1.3.16" evidence="2"/>
<accession>A0AAV4LQA7</accession>
<dbReference type="InterPro" id="IPR036412">
    <property type="entry name" value="HAD-like_sf"/>
</dbReference>
<dbReference type="GO" id="GO:0005634">
    <property type="term" value="C:nucleus"/>
    <property type="evidence" value="ECO:0007669"/>
    <property type="project" value="UniProtKB-SubCell"/>
</dbReference>
<reference evidence="9 10" key="1">
    <citation type="submission" date="2021-06" db="EMBL/GenBank/DDBJ databases">
        <title>Genome sequence of Babesia caballi.</title>
        <authorList>
            <person name="Yamagishi J."/>
            <person name="Kidaka T."/>
            <person name="Ochi A."/>
        </authorList>
    </citation>
    <scope>NUCLEOTIDE SEQUENCE [LARGE SCALE GENOMIC DNA]</scope>
    <source>
        <strain evidence="9">USDA-D6B2</strain>
    </source>
</reference>
<feature type="region of interest" description="Disordered" evidence="7">
    <location>
        <begin position="524"/>
        <end position="650"/>
    </location>
</feature>
<evidence type="ECO:0000313" key="10">
    <source>
        <dbReference type="Proteomes" id="UP001497744"/>
    </source>
</evidence>